<protein>
    <submittedName>
        <fullName evidence="1">Uncharacterized protein</fullName>
    </submittedName>
</protein>
<accession>A0A1E1WPF8</accession>
<gene>
    <name evidence="1" type="ORF">g.12867</name>
</gene>
<organism evidence="1">
    <name type="scientific">Pectinophora gossypiella</name>
    <name type="common">Cotton pink bollworm</name>
    <name type="synonym">Depressaria gossypiella</name>
    <dbReference type="NCBI Taxonomy" id="13191"/>
    <lineage>
        <taxon>Eukaryota</taxon>
        <taxon>Metazoa</taxon>
        <taxon>Ecdysozoa</taxon>
        <taxon>Arthropoda</taxon>
        <taxon>Hexapoda</taxon>
        <taxon>Insecta</taxon>
        <taxon>Pterygota</taxon>
        <taxon>Neoptera</taxon>
        <taxon>Endopterygota</taxon>
        <taxon>Lepidoptera</taxon>
        <taxon>Glossata</taxon>
        <taxon>Ditrysia</taxon>
        <taxon>Gelechioidea</taxon>
        <taxon>Gelechiidae</taxon>
        <taxon>Apatetrinae</taxon>
        <taxon>Pectinophora</taxon>
    </lineage>
</organism>
<evidence type="ECO:0000313" key="1">
    <source>
        <dbReference type="EMBL" id="JAT88895.1"/>
    </source>
</evidence>
<dbReference type="EMBL" id="GDQN01002159">
    <property type="protein sequence ID" value="JAT88895.1"/>
    <property type="molecule type" value="Transcribed_RNA"/>
</dbReference>
<proteinExistence type="predicted"/>
<sequence>MKVLLARLLHTSRHSESSDVSKWSDIQLFSTMFQALRSLRVRYRLALLYITSYWCRIGGAVGRAPSRQYKELGSRRSRRRAVVVVLRIAHGLGSVVRDGACAGAHGVHGDGECYGQEHQQEAAAG</sequence>
<reference evidence="1" key="1">
    <citation type="submission" date="2015-09" db="EMBL/GenBank/DDBJ databases">
        <title>De novo assembly of Pectinophora gossypiella (Pink Bollworm) gut transcriptome.</title>
        <authorList>
            <person name="Tassone E.E."/>
        </authorList>
    </citation>
    <scope>NUCLEOTIDE SEQUENCE</scope>
</reference>
<name>A0A1E1WPF8_PECGO</name>
<dbReference type="AlphaFoldDB" id="A0A1E1WPF8"/>